<feature type="transmembrane region" description="Helical" evidence="7">
    <location>
        <begin position="128"/>
        <end position="156"/>
    </location>
</feature>
<dbReference type="PANTHER" id="PTHR22911">
    <property type="entry name" value="ACYL-MALONYL CONDENSING ENZYME-RELATED"/>
    <property type="match status" value="1"/>
</dbReference>
<keyword evidence="10" id="KW-1185">Reference proteome</keyword>
<dbReference type="SUPFAM" id="SSF103481">
    <property type="entry name" value="Multidrug resistance efflux transporter EmrE"/>
    <property type="match status" value="2"/>
</dbReference>
<evidence type="ECO:0000259" key="8">
    <source>
        <dbReference type="Pfam" id="PF00892"/>
    </source>
</evidence>
<evidence type="ECO:0000313" key="10">
    <source>
        <dbReference type="Proteomes" id="UP001153050"/>
    </source>
</evidence>
<feature type="transmembrane region" description="Helical" evidence="7">
    <location>
        <begin position="252"/>
        <end position="273"/>
    </location>
</feature>
<reference evidence="9 10" key="1">
    <citation type="submission" date="2022-03" db="EMBL/GenBank/DDBJ databases">
        <authorList>
            <person name="Brunel B."/>
        </authorList>
    </citation>
    <scope>NUCLEOTIDE SEQUENCE [LARGE SCALE GENOMIC DNA]</scope>
    <source>
        <strain evidence="9">STM5069sample</strain>
    </source>
</reference>
<evidence type="ECO:0000256" key="3">
    <source>
        <dbReference type="ARBA" id="ARBA00022692"/>
    </source>
</evidence>
<dbReference type="Pfam" id="PF00892">
    <property type="entry name" value="EamA"/>
    <property type="match status" value="2"/>
</dbReference>
<evidence type="ECO:0000256" key="6">
    <source>
        <dbReference type="SAM" id="MobiDB-lite"/>
    </source>
</evidence>
<comment type="caution">
    <text evidence="9">The sequence shown here is derived from an EMBL/GenBank/DDBJ whole genome shotgun (WGS) entry which is preliminary data.</text>
</comment>
<feature type="transmembrane region" description="Helical" evidence="7">
    <location>
        <begin position="224"/>
        <end position="246"/>
    </location>
</feature>
<feature type="transmembrane region" description="Helical" evidence="7">
    <location>
        <begin position="52"/>
        <end position="75"/>
    </location>
</feature>
<comment type="similarity">
    <text evidence="2">Belongs to the drug/metabolite transporter (DMT) superfamily. 10 TMS drug/metabolite exporter (DME) (TC 2.A.7.3) family.</text>
</comment>
<feature type="domain" description="EamA" evidence="8">
    <location>
        <begin position="196"/>
        <end position="322"/>
    </location>
</feature>
<sequence length="334" mass="35956">MPSLDSRPSDAAEMQNANDGETPATTPDKVAELRSKRHAAWSWKRPAVSENLLASLILLAAMTSFTAMTVLIKIAGQRIPLVEILTIRQLVMQALIVPFVMTDFPAVLRTPRPMLQITRGLFQLGAMVFSFAAVIHLPLALAMALSFSYAIFVTVGASRFLKERVGRARWITTIIGIIGVFVMLRPTGSTSLLYSVVALLGAVCSAASALSLRVASGPDRATTILTYQAMVLLAALAVPTAFFWVTPTFSELLVLLLVGVSGTLGQWLLTVAYQKGQAAALAPLDFVRLLLTTICGLVFFDESLEVEVMIGALILIGATAYTFRTNARLASVLR</sequence>
<dbReference type="Proteomes" id="UP001153050">
    <property type="component" value="Unassembled WGS sequence"/>
</dbReference>
<keyword evidence="4 7" id="KW-1133">Transmembrane helix</keyword>
<evidence type="ECO:0000256" key="5">
    <source>
        <dbReference type="ARBA" id="ARBA00023136"/>
    </source>
</evidence>
<dbReference type="RefSeq" id="WP_254020703.1">
    <property type="nucleotide sequence ID" value="NZ_CAKXZT010000148.1"/>
</dbReference>
<protein>
    <submittedName>
        <fullName evidence="9">DMT(Drug/metabolite transporter) superfamily permease</fullName>
    </submittedName>
</protein>
<feature type="domain" description="EamA" evidence="8">
    <location>
        <begin position="54"/>
        <end position="184"/>
    </location>
</feature>
<feature type="transmembrane region" description="Helical" evidence="7">
    <location>
        <begin position="87"/>
        <end position="108"/>
    </location>
</feature>
<accession>A0ABM9EAD6</accession>
<evidence type="ECO:0000256" key="7">
    <source>
        <dbReference type="SAM" id="Phobius"/>
    </source>
</evidence>
<feature type="compositionally biased region" description="Polar residues" evidence="6">
    <location>
        <begin position="15"/>
        <end position="25"/>
    </location>
</feature>
<evidence type="ECO:0000256" key="1">
    <source>
        <dbReference type="ARBA" id="ARBA00004141"/>
    </source>
</evidence>
<keyword evidence="5 7" id="KW-0472">Membrane</keyword>
<dbReference type="PANTHER" id="PTHR22911:SF6">
    <property type="entry name" value="SOLUTE CARRIER FAMILY 35 MEMBER G1"/>
    <property type="match status" value="1"/>
</dbReference>
<keyword evidence="3 7" id="KW-0812">Transmembrane</keyword>
<comment type="subcellular location">
    <subcellularLocation>
        <location evidence="1">Membrane</location>
        <topology evidence="1">Multi-pass membrane protein</topology>
    </subcellularLocation>
</comment>
<feature type="transmembrane region" description="Helical" evidence="7">
    <location>
        <begin position="280"/>
        <end position="300"/>
    </location>
</feature>
<organism evidence="9 10">
    <name type="scientific">Mesorhizobium escarrei</name>
    <dbReference type="NCBI Taxonomy" id="666018"/>
    <lineage>
        <taxon>Bacteria</taxon>
        <taxon>Pseudomonadati</taxon>
        <taxon>Pseudomonadota</taxon>
        <taxon>Alphaproteobacteria</taxon>
        <taxon>Hyphomicrobiales</taxon>
        <taxon>Phyllobacteriaceae</taxon>
        <taxon>Mesorhizobium</taxon>
    </lineage>
</organism>
<feature type="transmembrane region" description="Helical" evidence="7">
    <location>
        <begin position="168"/>
        <end position="186"/>
    </location>
</feature>
<proteinExistence type="inferred from homology"/>
<dbReference type="InterPro" id="IPR037185">
    <property type="entry name" value="EmrE-like"/>
</dbReference>
<feature type="transmembrane region" description="Helical" evidence="7">
    <location>
        <begin position="306"/>
        <end position="324"/>
    </location>
</feature>
<name>A0ABM9EAD6_9HYPH</name>
<evidence type="ECO:0000256" key="2">
    <source>
        <dbReference type="ARBA" id="ARBA00009853"/>
    </source>
</evidence>
<dbReference type="EMBL" id="CAKXZT010000148">
    <property type="protein sequence ID" value="CAH2406148.1"/>
    <property type="molecule type" value="Genomic_DNA"/>
</dbReference>
<gene>
    <name evidence="9" type="ORF">MES5069_510063</name>
</gene>
<evidence type="ECO:0000256" key="4">
    <source>
        <dbReference type="ARBA" id="ARBA00022989"/>
    </source>
</evidence>
<dbReference type="InterPro" id="IPR000620">
    <property type="entry name" value="EamA_dom"/>
</dbReference>
<feature type="region of interest" description="Disordered" evidence="6">
    <location>
        <begin position="1"/>
        <end position="27"/>
    </location>
</feature>
<feature type="transmembrane region" description="Helical" evidence="7">
    <location>
        <begin position="192"/>
        <end position="212"/>
    </location>
</feature>
<evidence type="ECO:0000313" key="9">
    <source>
        <dbReference type="EMBL" id="CAH2406148.1"/>
    </source>
</evidence>